<evidence type="ECO:0000259" key="14">
    <source>
        <dbReference type="PROSITE" id="PS51479"/>
    </source>
</evidence>
<gene>
    <name evidence="15" type="ORF">LTR78_001642</name>
</gene>
<comment type="function">
    <text evidence="12">Putative RNA polymerase II subunit B1 C-terminal domain (CTD) phosphatase involved in RNA polymerase II transcription regulation.</text>
</comment>
<feature type="region of interest" description="Disordered" evidence="13">
    <location>
        <begin position="1"/>
        <end position="26"/>
    </location>
</feature>
<comment type="catalytic activity">
    <reaction evidence="10 12">
        <text>O-phospho-L-threonyl-[protein] + H2O = L-threonyl-[protein] + phosphate</text>
        <dbReference type="Rhea" id="RHEA:47004"/>
        <dbReference type="Rhea" id="RHEA-COMP:11060"/>
        <dbReference type="Rhea" id="RHEA-COMP:11605"/>
        <dbReference type="ChEBI" id="CHEBI:15377"/>
        <dbReference type="ChEBI" id="CHEBI:30013"/>
        <dbReference type="ChEBI" id="CHEBI:43474"/>
        <dbReference type="ChEBI" id="CHEBI:61977"/>
        <dbReference type="EC" id="3.1.3.16"/>
    </reaction>
</comment>
<evidence type="ECO:0000313" key="16">
    <source>
        <dbReference type="Proteomes" id="UP001274830"/>
    </source>
</evidence>
<evidence type="ECO:0000256" key="6">
    <source>
        <dbReference type="ARBA" id="ARBA00022833"/>
    </source>
</evidence>
<evidence type="ECO:0000256" key="11">
    <source>
        <dbReference type="PROSITE-ProRule" id="PRU00812"/>
    </source>
</evidence>
<dbReference type="Proteomes" id="UP001274830">
    <property type="component" value="Unassembled WGS sequence"/>
</dbReference>
<dbReference type="InterPro" id="IPR007308">
    <property type="entry name" value="Rtr1/RPAP2_dom"/>
</dbReference>
<dbReference type="AlphaFoldDB" id="A0AAE0WUC9"/>
<dbReference type="Pfam" id="PF04181">
    <property type="entry name" value="RPAP2_Rtr1"/>
    <property type="match status" value="1"/>
</dbReference>
<evidence type="ECO:0000256" key="2">
    <source>
        <dbReference type="ARBA" id="ARBA00005676"/>
    </source>
</evidence>
<comment type="caution">
    <text evidence="15">The sequence shown here is derived from an EMBL/GenBank/DDBJ whole genome shotgun (WGS) entry which is preliminary data.</text>
</comment>
<name>A0AAE0WUC9_9PEZI</name>
<evidence type="ECO:0000256" key="3">
    <source>
        <dbReference type="ARBA" id="ARBA00022723"/>
    </source>
</evidence>
<evidence type="ECO:0000256" key="8">
    <source>
        <dbReference type="ARBA" id="ARBA00023242"/>
    </source>
</evidence>
<feature type="compositionally biased region" description="Basic and acidic residues" evidence="13">
    <location>
        <begin position="17"/>
        <end position="26"/>
    </location>
</feature>
<keyword evidence="5 12" id="KW-0378">Hydrolase</keyword>
<reference evidence="15" key="1">
    <citation type="submission" date="2023-07" db="EMBL/GenBank/DDBJ databases">
        <title>Black Yeasts Isolated from many extreme environments.</title>
        <authorList>
            <person name="Coleine C."/>
            <person name="Stajich J.E."/>
            <person name="Selbmann L."/>
        </authorList>
    </citation>
    <scope>NUCLEOTIDE SEQUENCE</scope>
    <source>
        <strain evidence="15">CCFEE 5485</strain>
    </source>
</reference>
<organism evidence="15 16">
    <name type="scientific">Recurvomyces mirabilis</name>
    <dbReference type="NCBI Taxonomy" id="574656"/>
    <lineage>
        <taxon>Eukaryota</taxon>
        <taxon>Fungi</taxon>
        <taxon>Dikarya</taxon>
        <taxon>Ascomycota</taxon>
        <taxon>Pezizomycotina</taxon>
        <taxon>Dothideomycetes</taxon>
        <taxon>Dothideomycetidae</taxon>
        <taxon>Mycosphaerellales</taxon>
        <taxon>Teratosphaeriaceae</taxon>
        <taxon>Recurvomyces</taxon>
    </lineage>
</organism>
<dbReference type="PANTHER" id="PTHR14732:SF0">
    <property type="entry name" value="RNA POLYMERASE II SUBUNIT B1 CTD PHOSPHATASE RPAP2-RELATED"/>
    <property type="match status" value="1"/>
</dbReference>
<keyword evidence="8 12" id="KW-0539">Nucleus</keyword>
<dbReference type="GO" id="GO:0008270">
    <property type="term" value="F:zinc ion binding"/>
    <property type="evidence" value="ECO:0007669"/>
    <property type="project" value="UniProtKB-KW"/>
</dbReference>
<dbReference type="PROSITE" id="PS51479">
    <property type="entry name" value="ZF_RTR1"/>
    <property type="match status" value="1"/>
</dbReference>
<accession>A0AAE0WUC9</accession>
<evidence type="ECO:0000256" key="12">
    <source>
        <dbReference type="RuleBase" id="RU367080"/>
    </source>
</evidence>
<dbReference type="GO" id="GO:0008420">
    <property type="term" value="F:RNA polymerase II CTD heptapeptide repeat phosphatase activity"/>
    <property type="evidence" value="ECO:0007669"/>
    <property type="project" value="UniProtKB-UniRule"/>
</dbReference>
<evidence type="ECO:0000256" key="10">
    <source>
        <dbReference type="ARBA" id="ARBA00048336"/>
    </source>
</evidence>
<evidence type="ECO:0000256" key="4">
    <source>
        <dbReference type="ARBA" id="ARBA00022771"/>
    </source>
</evidence>
<dbReference type="Gene3D" id="1.25.40.820">
    <property type="match status" value="1"/>
</dbReference>
<comment type="subcellular location">
    <subcellularLocation>
        <location evidence="1 12">Nucleus</location>
    </subcellularLocation>
</comment>
<evidence type="ECO:0000256" key="5">
    <source>
        <dbReference type="ARBA" id="ARBA00022801"/>
    </source>
</evidence>
<evidence type="ECO:0000313" key="15">
    <source>
        <dbReference type="EMBL" id="KAK3678345.1"/>
    </source>
</evidence>
<dbReference type="GO" id="GO:0005634">
    <property type="term" value="C:nucleus"/>
    <property type="evidence" value="ECO:0007669"/>
    <property type="project" value="UniProtKB-SubCell"/>
</dbReference>
<keyword evidence="4 12" id="KW-0863">Zinc-finger</keyword>
<feature type="domain" description="RTR1-type" evidence="14">
    <location>
        <begin position="80"/>
        <end position="157"/>
    </location>
</feature>
<dbReference type="InterPro" id="IPR038534">
    <property type="entry name" value="Rtr1/RPAP2_sf"/>
</dbReference>
<keyword evidence="16" id="KW-1185">Reference proteome</keyword>
<comment type="catalytic activity">
    <reaction evidence="9 12">
        <text>O-phospho-L-seryl-[protein] + H2O = L-seryl-[protein] + phosphate</text>
        <dbReference type="Rhea" id="RHEA:20629"/>
        <dbReference type="Rhea" id="RHEA-COMP:9863"/>
        <dbReference type="Rhea" id="RHEA-COMP:11604"/>
        <dbReference type="ChEBI" id="CHEBI:15377"/>
        <dbReference type="ChEBI" id="CHEBI:29999"/>
        <dbReference type="ChEBI" id="CHEBI:43474"/>
        <dbReference type="ChEBI" id="CHEBI:83421"/>
        <dbReference type="EC" id="3.1.3.16"/>
    </reaction>
</comment>
<keyword evidence="7 12" id="KW-0904">Protein phosphatase</keyword>
<proteinExistence type="inferred from homology"/>
<comment type="similarity">
    <text evidence="2 11 12">Belongs to the RPAP2 family.</text>
</comment>
<protein>
    <recommendedName>
        <fullName evidence="12">RNA polymerase II subunit B1 CTD phosphatase RPAP2 homolog</fullName>
        <ecNumber evidence="12">3.1.3.16</ecNumber>
    </recommendedName>
</protein>
<evidence type="ECO:0000256" key="7">
    <source>
        <dbReference type="ARBA" id="ARBA00022912"/>
    </source>
</evidence>
<keyword evidence="6 12" id="KW-0862">Zinc</keyword>
<dbReference type="GO" id="GO:0005737">
    <property type="term" value="C:cytoplasm"/>
    <property type="evidence" value="ECO:0007669"/>
    <property type="project" value="TreeGrafter"/>
</dbReference>
<keyword evidence="3 12" id="KW-0479">Metal-binding</keyword>
<evidence type="ECO:0000256" key="9">
    <source>
        <dbReference type="ARBA" id="ARBA00047761"/>
    </source>
</evidence>
<sequence>MAFKVPVKSILKQPGPRPDEAEAKSARDQKNYTLALQHARKIQAQKDWQIRIVNAIQVLLDYPTTSHQTGDEVDASKFIVLIQPFQPSDLDALIEERVVDGKCGWPLCSNEPRSVSLGKDAEWKVGKFKMGFCSNACAKKMAFVKTQLSEIPVWERDPGISISITLPDVVGVVAPVTKDDSSVPNGNYDVANAIHELALERGEKATSFRPNQVMLDQIVEKAGVVHKPLSGVHGADVSSTAIEGYEPRVKTKVGFVDEDEEGSEDGD</sequence>
<dbReference type="GO" id="GO:0043175">
    <property type="term" value="F:RNA polymerase core enzyme binding"/>
    <property type="evidence" value="ECO:0007669"/>
    <property type="project" value="UniProtKB-UniRule"/>
</dbReference>
<evidence type="ECO:0000256" key="13">
    <source>
        <dbReference type="SAM" id="MobiDB-lite"/>
    </source>
</evidence>
<dbReference type="EMBL" id="JAUTXT010000004">
    <property type="protein sequence ID" value="KAK3678345.1"/>
    <property type="molecule type" value="Genomic_DNA"/>
</dbReference>
<dbReference type="InterPro" id="IPR039693">
    <property type="entry name" value="Rtr1/RPAP2"/>
</dbReference>
<evidence type="ECO:0000256" key="1">
    <source>
        <dbReference type="ARBA" id="ARBA00004123"/>
    </source>
</evidence>
<dbReference type="PANTHER" id="PTHR14732">
    <property type="entry name" value="RNA POLYMERASE II SUBUNIT B1 CTD PHOSPHATASE RPAP2-RELATED"/>
    <property type="match status" value="1"/>
</dbReference>
<dbReference type="EC" id="3.1.3.16" evidence="12"/>